<organism evidence="1 2">
    <name type="scientific">Zizania palustris</name>
    <name type="common">Northern wild rice</name>
    <dbReference type="NCBI Taxonomy" id="103762"/>
    <lineage>
        <taxon>Eukaryota</taxon>
        <taxon>Viridiplantae</taxon>
        <taxon>Streptophyta</taxon>
        <taxon>Embryophyta</taxon>
        <taxon>Tracheophyta</taxon>
        <taxon>Spermatophyta</taxon>
        <taxon>Magnoliopsida</taxon>
        <taxon>Liliopsida</taxon>
        <taxon>Poales</taxon>
        <taxon>Poaceae</taxon>
        <taxon>BOP clade</taxon>
        <taxon>Oryzoideae</taxon>
        <taxon>Oryzeae</taxon>
        <taxon>Zizaniinae</taxon>
        <taxon>Zizania</taxon>
    </lineage>
</organism>
<reference evidence="1" key="1">
    <citation type="journal article" date="2021" name="bioRxiv">
        <title>Whole Genome Assembly and Annotation of Northern Wild Rice, Zizania palustris L., Supports a Whole Genome Duplication in the Zizania Genus.</title>
        <authorList>
            <person name="Haas M."/>
            <person name="Kono T."/>
            <person name="Macchietto M."/>
            <person name="Millas R."/>
            <person name="McGilp L."/>
            <person name="Shao M."/>
            <person name="Duquette J."/>
            <person name="Hirsch C.N."/>
            <person name="Kimball J."/>
        </authorList>
    </citation>
    <scope>NUCLEOTIDE SEQUENCE</scope>
    <source>
        <tissue evidence="1">Fresh leaf tissue</tissue>
    </source>
</reference>
<evidence type="ECO:0000313" key="1">
    <source>
        <dbReference type="EMBL" id="KAG8060938.1"/>
    </source>
</evidence>
<accession>A0A8J5S9F6</accession>
<evidence type="ECO:0000313" key="2">
    <source>
        <dbReference type="Proteomes" id="UP000729402"/>
    </source>
</evidence>
<dbReference type="EMBL" id="JAAALK010000287">
    <property type="protein sequence ID" value="KAG8060938.1"/>
    <property type="molecule type" value="Genomic_DNA"/>
</dbReference>
<dbReference type="Proteomes" id="UP000729402">
    <property type="component" value="Unassembled WGS sequence"/>
</dbReference>
<reference evidence="1" key="2">
    <citation type="submission" date="2021-02" db="EMBL/GenBank/DDBJ databases">
        <authorList>
            <person name="Kimball J.A."/>
            <person name="Haas M.W."/>
            <person name="Macchietto M."/>
            <person name="Kono T."/>
            <person name="Duquette J."/>
            <person name="Shao M."/>
        </authorList>
    </citation>
    <scope>NUCLEOTIDE SEQUENCE</scope>
    <source>
        <tissue evidence="1">Fresh leaf tissue</tissue>
    </source>
</reference>
<dbReference type="AlphaFoldDB" id="A0A8J5S9F6"/>
<proteinExistence type="predicted"/>
<keyword evidence="2" id="KW-1185">Reference proteome</keyword>
<comment type="caution">
    <text evidence="1">The sequence shown here is derived from an EMBL/GenBank/DDBJ whole genome shotgun (WGS) entry which is preliminary data.</text>
</comment>
<protein>
    <submittedName>
        <fullName evidence="1">Uncharacterized protein</fullName>
    </submittedName>
</protein>
<gene>
    <name evidence="1" type="ORF">GUJ93_ZPchr0002g25920</name>
</gene>
<sequence length="66" mass="7273">MDPVGSSEIDDSNIIVPTIEDLSEKDREQLEAKTRELHTLFLGRFTKTRGGFIKRDDGIPGLSGLG</sequence>
<name>A0A8J5S9F6_ZIZPA</name>